<accession>A0A328A657</accession>
<dbReference type="PIRSF" id="PIRSF000699">
    <property type="entry name" value="PTS_IILac_III"/>
    <property type="match status" value="1"/>
</dbReference>
<dbReference type="InterPro" id="IPR036542">
    <property type="entry name" value="PTS_IIA_lac/cel_sf"/>
</dbReference>
<keyword evidence="21" id="KW-1185">Reference proteome</keyword>
<comment type="subcellular location">
    <subcellularLocation>
        <location evidence="1">Cytoplasm</location>
    </subcellularLocation>
</comment>
<evidence type="ECO:0000256" key="11">
    <source>
        <dbReference type="ARBA" id="ARBA00022842"/>
    </source>
</evidence>
<dbReference type="PANTHER" id="PTHR34382:SF9">
    <property type="entry name" value="PHOSPHOTRANSFERASE SYSTEM SUGAR-SPECIFIC EII COMPONENT"/>
    <property type="match status" value="1"/>
</dbReference>
<dbReference type="GO" id="GO:0016740">
    <property type="term" value="F:transferase activity"/>
    <property type="evidence" value="ECO:0007669"/>
    <property type="project" value="UniProtKB-KW"/>
</dbReference>
<evidence type="ECO:0000256" key="1">
    <source>
        <dbReference type="ARBA" id="ARBA00004496"/>
    </source>
</evidence>
<dbReference type="RefSeq" id="WP_111744572.1">
    <property type="nucleotide sequence ID" value="NZ_CP054482.1"/>
</dbReference>
<evidence type="ECO:0000256" key="3">
    <source>
        <dbReference type="ARBA" id="ARBA00014322"/>
    </source>
</evidence>
<dbReference type="GO" id="GO:0005737">
    <property type="term" value="C:cytoplasm"/>
    <property type="evidence" value="ECO:0007669"/>
    <property type="project" value="UniProtKB-SubCell"/>
</dbReference>
<feature type="binding site" evidence="16">
    <location>
        <position position="81"/>
    </location>
    <ligand>
        <name>Mg(2+)</name>
        <dbReference type="ChEBI" id="CHEBI:18420"/>
        <note>ligand shared between all trimeric partners</note>
    </ligand>
</feature>
<evidence type="ECO:0000256" key="7">
    <source>
        <dbReference type="ARBA" id="ARBA00022597"/>
    </source>
</evidence>
<evidence type="ECO:0000256" key="6">
    <source>
        <dbReference type="ARBA" id="ARBA00022553"/>
    </source>
</evidence>
<dbReference type="CDD" id="cd00215">
    <property type="entry name" value="PTS_IIA_lac"/>
    <property type="match status" value="1"/>
</dbReference>
<keyword evidence="8" id="KW-0808">Transferase</keyword>
<evidence type="ECO:0000256" key="4">
    <source>
        <dbReference type="ARBA" id="ARBA00022448"/>
    </source>
</evidence>
<evidence type="ECO:0000256" key="8">
    <source>
        <dbReference type="ARBA" id="ARBA00022679"/>
    </source>
</evidence>
<protein>
    <recommendedName>
        <fullName evidence="3">PTS system lactose-specific EIIA component</fullName>
    </recommendedName>
    <alternativeName>
        <fullName evidence="12">EIIA-Lac</fullName>
    </alternativeName>
    <alternativeName>
        <fullName evidence="14">EIII-Lac</fullName>
    </alternativeName>
    <alternativeName>
        <fullName evidence="13">Lactose-specific phosphotransferase enzyme IIA component</fullName>
    </alternativeName>
</protein>
<keyword evidence="7" id="KW-0762">Sugar transport</keyword>
<sequence>MNKEETTMLGFEIVAYAGDARSKLLEALNAAKNGEFDKAEQLVEEANQCIVDAHNAQTSLLAKEASGEDIAYSVTMMHGQDHLMTTLLLKDMMKHMIELYKRGS</sequence>
<feature type="modified residue" description="Phosphohistidine; by HPr" evidence="17">
    <location>
        <position position="78"/>
    </location>
</feature>
<evidence type="ECO:0000256" key="17">
    <source>
        <dbReference type="PROSITE-ProRule" id="PRU00418"/>
    </source>
</evidence>
<dbReference type="GO" id="GO:0009401">
    <property type="term" value="P:phosphoenolpyruvate-dependent sugar phosphotransferase system"/>
    <property type="evidence" value="ECO:0007669"/>
    <property type="project" value="UniProtKB-KW"/>
</dbReference>
<dbReference type="GeneID" id="99098154"/>
<reference evidence="18 21" key="2">
    <citation type="submission" date="2021-07" db="EMBL/GenBank/DDBJ databases">
        <title>Prevalence and characterization of methicillin-resistant Macrococcus spp. in food producing animals and meat in Switzerland in 2019.</title>
        <authorList>
            <person name="Keller J.E."/>
            <person name="Schwendener S."/>
            <person name="Neuenschwander J."/>
            <person name="Overesch G."/>
            <person name="Perreten V."/>
        </authorList>
    </citation>
    <scope>NUCLEOTIDE SEQUENCE [LARGE SCALE GENOMIC DNA]</scope>
    <source>
        <strain evidence="18 21">19Msa0936</strain>
    </source>
</reference>
<dbReference type="Gene3D" id="1.20.58.80">
    <property type="entry name" value="Phosphotransferase system, lactose/cellobiose-type IIA subunit"/>
    <property type="match status" value="1"/>
</dbReference>
<dbReference type="AlphaFoldDB" id="A0A328A657"/>
<evidence type="ECO:0000256" key="14">
    <source>
        <dbReference type="ARBA" id="ARBA00032708"/>
    </source>
</evidence>
<comment type="cofactor">
    <cofactor evidence="16">
        <name>Mg(2+)</name>
        <dbReference type="ChEBI" id="CHEBI:18420"/>
    </cofactor>
    <text evidence="16">Binds 1 Mg(2+) ion per trimer.</text>
</comment>
<evidence type="ECO:0000256" key="10">
    <source>
        <dbReference type="ARBA" id="ARBA00022723"/>
    </source>
</evidence>
<organism evidence="19 20">
    <name type="scientific">Macrococcoides bohemicum</name>
    <dbReference type="NCBI Taxonomy" id="1903056"/>
    <lineage>
        <taxon>Bacteria</taxon>
        <taxon>Bacillati</taxon>
        <taxon>Bacillota</taxon>
        <taxon>Bacilli</taxon>
        <taxon>Bacillales</taxon>
        <taxon>Staphylococcaceae</taxon>
        <taxon>Macrococcoides</taxon>
    </lineage>
</organism>
<feature type="active site" description="Tele-phosphohistidine intermediate" evidence="15">
    <location>
        <position position="78"/>
    </location>
</feature>
<dbReference type="EMBL" id="PZJG01000001">
    <property type="protein sequence ID" value="RAK49992.1"/>
    <property type="molecule type" value="Genomic_DNA"/>
</dbReference>
<evidence type="ECO:0000313" key="18">
    <source>
        <dbReference type="EMBL" id="QYA41816.1"/>
    </source>
</evidence>
<dbReference type="OrthoDB" id="350602at2"/>
<dbReference type="Proteomes" id="UP000826802">
    <property type="component" value="Chromosome"/>
</dbReference>
<dbReference type="Proteomes" id="UP000249579">
    <property type="component" value="Unassembled WGS sequence"/>
</dbReference>
<keyword evidence="4" id="KW-0813">Transport</keyword>
<proteinExistence type="predicted"/>
<keyword evidence="6" id="KW-0597">Phosphoprotein</keyword>
<keyword evidence="9" id="KW-0598">Phosphotransferase system</keyword>
<evidence type="ECO:0000256" key="5">
    <source>
        <dbReference type="ARBA" id="ARBA00022490"/>
    </source>
</evidence>
<evidence type="ECO:0000256" key="15">
    <source>
        <dbReference type="PIRSR" id="PIRSR000699-1"/>
    </source>
</evidence>
<keyword evidence="5" id="KW-0963">Cytoplasm</keyword>
<evidence type="ECO:0000313" key="21">
    <source>
        <dbReference type="Proteomes" id="UP000826802"/>
    </source>
</evidence>
<name>A0A328A657_9STAP</name>
<evidence type="ECO:0000256" key="12">
    <source>
        <dbReference type="ARBA" id="ARBA00030293"/>
    </source>
</evidence>
<dbReference type="Pfam" id="PF02255">
    <property type="entry name" value="PTS_IIA"/>
    <property type="match status" value="1"/>
</dbReference>
<dbReference type="EMBL" id="CP079981">
    <property type="protein sequence ID" value="QYA41816.1"/>
    <property type="molecule type" value="Genomic_DNA"/>
</dbReference>
<evidence type="ECO:0000256" key="9">
    <source>
        <dbReference type="ARBA" id="ARBA00022683"/>
    </source>
</evidence>
<evidence type="ECO:0000313" key="20">
    <source>
        <dbReference type="Proteomes" id="UP000249579"/>
    </source>
</evidence>
<dbReference type="InterPro" id="IPR003188">
    <property type="entry name" value="PTS_IIA_lac/cel"/>
</dbReference>
<evidence type="ECO:0000256" key="16">
    <source>
        <dbReference type="PIRSR" id="PIRSR000699-2"/>
    </source>
</evidence>
<dbReference type="NCBIfam" id="TIGR00823">
    <property type="entry name" value="EIIA-LAC"/>
    <property type="match status" value="1"/>
</dbReference>
<evidence type="ECO:0000256" key="2">
    <source>
        <dbReference type="ARBA" id="ARBA00011233"/>
    </source>
</evidence>
<dbReference type="SUPFAM" id="SSF46973">
    <property type="entry name" value="Enzyme IIa from lactose specific PTS, IIa-lac"/>
    <property type="match status" value="1"/>
</dbReference>
<evidence type="ECO:0000256" key="13">
    <source>
        <dbReference type="ARBA" id="ARBA00031467"/>
    </source>
</evidence>
<gene>
    <name evidence="19" type="ORF">BHX94_00580</name>
    <name evidence="18" type="ORF">KYI11_09260</name>
</gene>
<evidence type="ECO:0000313" key="19">
    <source>
        <dbReference type="EMBL" id="RAK49992.1"/>
    </source>
</evidence>
<comment type="subunit">
    <text evidence="2">Homotrimer.</text>
</comment>
<dbReference type="GO" id="GO:0046872">
    <property type="term" value="F:metal ion binding"/>
    <property type="evidence" value="ECO:0007669"/>
    <property type="project" value="UniProtKB-KW"/>
</dbReference>
<reference evidence="19 20" key="1">
    <citation type="journal article" date="2018" name="Front. Microbiol.">
        <title>Description and Comparative Genomics of Macrococcus caseolyticus subsp. hominis subsp. nov., Macrococcus goetzii sp. nov., Macrococcus epidermidis sp. nov., and Macrococcus bohemicus sp. nov., Novel Macrococci From Human Clinical Material With Virulence Potential and Suspected Uptake of Foreign DNA by Natural Transformation.</title>
        <authorList>
            <person name="Maslanova I."/>
            <person name="Wertheimer Z."/>
            <person name="Sedlacek I."/>
            <person name="Svec P."/>
            <person name="Indrakova A."/>
            <person name="Kovarovic V."/>
            <person name="Schumann P."/>
            <person name="Sproer C."/>
            <person name="Kralova S."/>
            <person name="Sedo O."/>
            <person name="Kristofova L."/>
            <person name="Vrbovska V."/>
            <person name="Fuzik T."/>
            <person name="Petras P."/>
            <person name="Zdrahal Z."/>
            <person name="Ruzickova V."/>
            <person name="Doskar J."/>
            <person name="Pantucek R."/>
        </authorList>
    </citation>
    <scope>NUCLEOTIDE SEQUENCE [LARGE SCALE GENOMIC DNA]</scope>
    <source>
        <strain evidence="19 20">03/115</strain>
    </source>
</reference>
<dbReference type="PANTHER" id="PTHR34382">
    <property type="entry name" value="PTS SYSTEM N,N'-DIACETYLCHITOBIOSE-SPECIFIC EIIA COMPONENT"/>
    <property type="match status" value="1"/>
</dbReference>
<keyword evidence="11 16" id="KW-0460">Magnesium</keyword>
<keyword evidence="10 16" id="KW-0479">Metal-binding</keyword>
<dbReference type="PROSITE" id="PS51095">
    <property type="entry name" value="PTS_EIIA_TYPE_3"/>
    <property type="match status" value="1"/>
</dbReference>